<feature type="domain" description="Integrator complex subunit 1 R3" evidence="3">
    <location>
        <begin position="1755"/>
        <end position="1913"/>
    </location>
</feature>
<dbReference type="InterPro" id="IPR038902">
    <property type="entry name" value="INTS1"/>
</dbReference>
<dbReference type="Pfam" id="PF22929">
    <property type="entry name" value="INTS1_INTS2-bd"/>
    <property type="match status" value="1"/>
</dbReference>
<dbReference type="Pfam" id="PF22927">
    <property type="entry name" value="INT1_R3"/>
    <property type="match status" value="1"/>
</dbReference>
<reference evidence="6 7" key="1">
    <citation type="submission" date="2024-01" db="EMBL/GenBank/DDBJ databases">
        <title>The genome of the rayed Mediterranean limpet Patella caerulea (Linnaeus, 1758).</title>
        <authorList>
            <person name="Anh-Thu Weber A."/>
            <person name="Halstead-Nussloch G."/>
        </authorList>
    </citation>
    <scope>NUCLEOTIDE SEQUENCE [LARGE SCALE GENOMIC DNA]</scope>
    <source>
        <strain evidence="6">AATW-2023a</strain>
        <tissue evidence="6">Whole specimen</tissue>
    </source>
</reference>
<evidence type="ECO:0008006" key="8">
    <source>
        <dbReference type="Google" id="ProtNLM"/>
    </source>
</evidence>
<dbReference type="InterPro" id="IPR053964">
    <property type="entry name" value="INT1_R3"/>
</dbReference>
<evidence type="ECO:0000313" key="7">
    <source>
        <dbReference type="Proteomes" id="UP001347796"/>
    </source>
</evidence>
<evidence type="ECO:0000256" key="1">
    <source>
        <dbReference type="SAM" id="MobiDB-lite"/>
    </source>
</evidence>
<dbReference type="InterPro" id="IPR053966">
    <property type="entry name" value="INTS1_INTS2-bd"/>
</dbReference>
<dbReference type="InterPro" id="IPR053965">
    <property type="entry name" value="INTS1_R4"/>
</dbReference>
<organism evidence="6 7">
    <name type="scientific">Patella caerulea</name>
    <name type="common">Rayed Mediterranean limpet</name>
    <dbReference type="NCBI Taxonomy" id="87958"/>
    <lineage>
        <taxon>Eukaryota</taxon>
        <taxon>Metazoa</taxon>
        <taxon>Spiralia</taxon>
        <taxon>Lophotrochozoa</taxon>
        <taxon>Mollusca</taxon>
        <taxon>Gastropoda</taxon>
        <taxon>Patellogastropoda</taxon>
        <taxon>Patelloidea</taxon>
        <taxon>Patellidae</taxon>
        <taxon>Patella</taxon>
    </lineage>
</organism>
<sequence length="2102" mass="237574">MDRNKVPPGKRPLKGKGHLPSGDFVALGKTSGATEVRRSTSPQPIGRKIQSNERKREAPSSSLSVTSKKPKLSPQTFTPLGRSDSDKRSSPAPVVHQYEESAIDVNSGDLYNEIVEAEIDGDDERVEGLLCGAVKHLKTNRSKPDQIIYLTTMYLAKTKSALFCSEVVIDAFCSLLKRDMSINFKSKGNPLVSVFACNVLLSAFAEEENWPDNFVKVYVEDSLGERVWVDRDDCKSFVDNIQTAFGTKIPPKNLLVGLGDSKEQTSPSSPQVNLFEDEDTSKGSEGGDSIKSNMSEDTTPVFQRYPYQQEHIESYILDLIREQLNRRQPMDSTARNLIRLMSATCGYSEVRTMASQRLEMWLQNPKLARTSQDLLMSVCMNCVNHDKTDLEVIAQLIKIRLKTKPLINHYLNCMRELLSGHPENLKMILTHTIYNELSNARNPNNMALLGVIFTSSTEQASKILAEIFQDLLTNKDDYLRALRALFREIIRSLRHEFSFPAFCLSLMSERTEAKFSEIDMERYVMSITDLITLSILLGISPAIREAVSAVARGDNKDLEILQTYKNQVAVIQRDSVWWLHTVVPKLLEGKPTEYVHCLHKVLFMETPEHYYNKDNWPPEGDRSLMLRLATEVPVLEDTLMRVLVIGLSRELQFSAADAVELADQLIKRAASLYHELGMEVLQVERLELIDALLNLCTYRYPENITLPKGYTPPNLAISALYWKGWLMLLTLAAYNPSTFGVAAWDNYSTLKLMMEMVMTNNYKFPPPTTATDEKLIDDIKARERQINQKEIQEILEFETHLAAATSKVTITEANSLLVDQLTTMDPGGVARCPPAKVLEQLQVLNMSLKIGQMLCRNRNPDFLLDVIQRQGTSQSMPWLAELVESSEGSLDVLPIQCLCEFLLHETEEEESKIDILDEDSQKADKHRKKQKKLKQKQLLGRLQALVHGKVSDSRTMFEVLDYFLQRLSSSQSSSRTQAIKGLSMVVSRSELDKDVSMETDEEETTHTWLLKHLPSVPLFQEVKGQTCLALRNACQIETNPNLISAYIIFLSLYAMDQSLQDLDNLALDTAQLIVERTSIINHILPAEGTKRTPMEEQTLTALVNLYMTYLIKATEQDKEAYNWSNTQDQIILQWESGRSATMHILAVHAMIILLTYGAPDAENNRYEEFLSMWFPEKGSLPTAFLLDTSEEALLLPDWLKLKMIRSSVDRLVMAALEELEPAQLLLFIQSFGIPVSSMGKLLHCLDRAMETDAESLQQAVVDKAYMAQLIEIQHMRGAEGGDKFYQLLTQTSPRKSAKKTNDVMESEETGKPWLIKTESSSSLVYGPTELVQILQKIFSVQKSSDPQSVRLLQELIKTISSEENKANELIQVILKILQSAKGSEFMNQLFTLSTRSCLLFKIIISKLGKKSEALKGVLQKLKDYLQGQKSPLMSVIGQYFKGERSTRDQSLTSSTNPDLYKTKGKLDTKKFISGLEKLSNSGSIKLEKLVDSCMTDKIQSSSTSSSTSSSSNAVNMATDIILHSQQRNTISQSAASLLIDWLELLEPELIQSNPTLQQKLIFAKGVTNGKSCTRKQNHPYLLALLTHQGSWKTLNKCITQLLKSHETESSFDPTAVLDFLWACLHIPKIWQGREQSSKRTELYEDVLGLTDQQILSVVDFIIEETSHDQQSTNGITDMSKRMELLIVCLCGNDDKVKLVVSHVQKKITANSLRKREYEVLLLELYLQFPYLLNWLSDPNVLLTQIYNSEQGQSQLDGISHRMITALGRARAGKAAESRMYDANIACRKLASEHPLLILRQLPMIAALLQGRTELHFTEFRNKNYLLLFSHVLGILDILQPQIFTCQQSGLAEIYDAYFSLIERHGRDNRQLGGLIVKFVSFLQNFVSFDSQKAVKLLQKYVNILSSVSQVYPSISELKALLASLTLPPSSQTEAGPKQERTTPMVSTSHTDTLWTPAQLAPFLKKFRKGTLEEVLQVLHDLDETSKRRVEVLSHFETELQKLMYDVNDRCRNTAFTLIMRHIRQNPRRCSEFVPIFLQCIESRNPDVIQSALSNLAEFTVLAQEHAQTILQKTFLVGIRSNVETSSYISETIQLLNLETAQS</sequence>
<dbReference type="InterPro" id="IPR022145">
    <property type="entry name" value="INTS1_RPB2-bd"/>
</dbReference>
<feature type="region of interest" description="Disordered" evidence="1">
    <location>
        <begin position="1"/>
        <end position="98"/>
    </location>
</feature>
<dbReference type="PANTHER" id="PTHR21224">
    <property type="entry name" value="INTEGRATOR COMPLEX SUBUNIT 1"/>
    <property type="match status" value="1"/>
</dbReference>
<dbReference type="InterPro" id="IPR016024">
    <property type="entry name" value="ARM-type_fold"/>
</dbReference>
<accession>A0AAN8JAI6</accession>
<dbReference type="GO" id="GO:0034474">
    <property type="term" value="P:U2 snRNA 3'-end processing"/>
    <property type="evidence" value="ECO:0007669"/>
    <property type="project" value="InterPro"/>
</dbReference>
<feature type="region of interest" description="Disordered" evidence="1">
    <location>
        <begin position="1928"/>
        <end position="1948"/>
    </location>
</feature>
<name>A0AAN8JAI6_PATCE</name>
<dbReference type="SUPFAM" id="SSF48371">
    <property type="entry name" value="ARM repeat"/>
    <property type="match status" value="2"/>
</dbReference>
<keyword evidence="7" id="KW-1185">Reference proteome</keyword>
<feature type="compositionally biased region" description="Polar residues" evidence="1">
    <location>
        <begin position="59"/>
        <end position="78"/>
    </location>
</feature>
<feature type="region of interest" description="Disordered" evidence="1">
    <location>
        <begin position="257"/>
        <end position="297"/>
    </location>
</feature>
<feature type="domain" description="Integrator complex subunit 1 RPB2-binding" evidence="2">
    <location>
        <begin position="311"/>
        <end position="465"/>
    </location>
</feature>
<dbReference type="Pfam" id="PF12432">
    <property type="entry name" value="INTS1_RP2B-bd"/>
    <property type="match status" value="1"/>
</dbReference>
<protein>
    <recommendedName>
        <fullName evidence="8">Integrator complex subunit 1</fullName>
    </recommendedName>
</protein>
<dbReference type="Pfam" id="PF22928">
    <property type="entry name" value="INTS1_R4"/>
    <property type="match status" value="1"/>
</dbReference>
<dbReference type="Proteomes" id="UP001347796">
    <property type="component" value="Unassembled WGS sequence"/>
</dbReference>
<evidence type="ECO:0000259" key="3">
    <source>
        <dbReference type="Pfam" id="PF22927"/>
    </source>
</evidence>
<evidence type="ECO:0000313" key="6">
    <source>
        <dbReference type="EMBL" id="KAK6171168.1"/>
    </source>
</evidence>
<comment type="caution">
    <text evidence="6">The sequence shown here is derived from an EMBL/GenBank/DDBJ whole genome shotgun (WGS) entry which is preliminary data.</text>
</comment>
<dbReference type="EMBL" id="JAZGQO010000014">
    <property type="protein sequence ID" value="KAK6171168.1"/>
    <property type="molecule type" value="Genomic_DNA"/>
</dbReference>
<evidence type="ECO:0000259" key="4">
    <source>
        <dbReference type="Pfam" id="PF22928"/>
    </source>
</evidence>
<evidence type="ECO:0000259" key="5">
    <source>
        <dbReference type="Pfam" id="PF22929"/>
    </source>
</evidence>
<proteinExistence type="predicted"/>
<evidence type="ECO:0000259" key="2">
    <source>
        <dbReference type="Pfam" id="PF12432"/>
    </source>
</evidence>
<feature type="domain" description="Integrator complex subunit 1 R4" evidence="4">
    <location>
        <begin position="1967"/>
        <end position="2063"/>
    </location>
</feature>
<feature type="domain" description="Integrator complex subunit 1 INTS2-binding" evidence="5">
    <location>
        <begin position="958"/>
        <end position="1284"/>
    </location>
</feature>
<gene>
    <name evidence="6" type="ORF">SNE40_019416</name>
</gene>
<dbReference type="PANTHER" id="PTHR21224:SF1">
    <property type="entry name" value="INTEGRATOR COMPLEX SUBUNIT 1"/>
    <property type="match status" value="1"/>
</dbReference>
<dbReference type="GO" id="GO:0032039">
    <property type="term" value="C:integrator complex"/>
    <property type="evidence" value="ECO:0007669"/>
    <property type="project" value="InterPro"/>
</dbReference>